<dbReference type="PANTHER" id="PTHR46211:SF14">
    <property type="entry name" value="GLYCEROPHOSPHODIESTER PHOSPHODIESTERASE"/>
    <property type="match status" value="1"/>
</dbReference>
<keyword evidence="5" id="KW-1185">Reference proteome</keyword>
<evidence type="ECO:0000313" key="2">
    <source>
        <dbReference type="EMBL" id="CUX82169.1"/>
    </source>
</evidence>
<dbReference type="PATRIC" id="fig|1666912.4.peg.1616"/>
<evidence type="ECO:0000259" key="1">
    <source>
        <dbReference type="PROSITE" id="PS51704"/>
    </source>
</evidence>
<proteinExistence type="predicted"/>
<dbReference type="Proteomes" id="UP000050413">
    <property type="component" value="Unassembled WGS sequence"/>
</dbReference>
<dbReference type="EMBL" id="FBYC01000004">
    <property type="protein sequence ID" value="CUX82169.1"/>
    <property type="molecule type" value="Genomic_DNA"/>
</dbReference>
<reference evidence="3 4" key="1">
    <citation type="submission" date="2015-09" db="EMBL/GenBank/DDBJ databases">
        <title>Identification and resolution of microdiversity through metagenomic sequencing of parallel consortia.</title>
        <authorList>
            <person name="Nelson W.C."/>
            <person name="Romine M.F."/>
            <person name="Lindemann S.R."/>
        </authorList>
    </citation>
    <scope>NUCLEOTIDE SEQUENCE [LARGE SCALE GENOMIC DNA]</scope>
    <source>
        <strain evidence="3">HL-91</strain>
    </source>
</reference>
<dbReference type="RefSeq" id="WP_072246378.1">
    <property type="nucleotide sequence ID" value="NZ_FBYC01000004.1"/>
</dbReference>
<dbReference type="InterPro" id="IPR017946">
    <property type="entry name" value="PLC-like_Pdiesterase_TIM-brl"/>
</dbReference>
<dbReference type="GO" id="GO:0008889">
    <property type="term" value="F:glycerophosphodiester phosphodiesterase activity"/>
    <property type="evidence" value="ECO:0007669"/>
    <property type="project" value="UniProtKB-EC"/>
</dbReference>
<dbReference type="PROSITE" id="PS51704">
    <property type="entry name" value="GP_PDE"/>
    <property type="match status" value="1"/>
</dbReference>
<dbReference type="AlphaFoldDB" id="A0A0P7W654"/>
<protein>
    <submittedName>
        <fullName evidence="2 3">Glycerophosphoryl diester phosphodiesterase</fullName>
        <ecNumber evidence="3">3.1.4.46</ecNumber>
    </submittedName>
</protein>
<evidence type="ECO:0000313" key="3">
    <source>
        <dbReference type="EMBL" id="KPP95512.1"/>
    </source>
</evidence>
<evidence type="ECO:0000313" key="4">
    <source>
        <dbReference type="Proteomes" id="UP000050413"/>
    </source>
</evidence>
<dbReference type="InterPro" id="IPR030395">
    <property type="entry name" value="GP_PDE_dom"/>
</dbReference>
<dbReference type="PANTHER" id="PTHR46211">
    <property type="entry name" value="GLYCEROPHOSPHORYL DIESTER PHOSPHODIESTERASE"/>
    <property type="match status" value="1"/>
</dbReference>
<dbReference type="Pfam" id="PF03009">
    <property type="entry name" value="GDPD"/>
    <property type="match status" value="1"/>
</dbReference>
<dbReference type="GO" id="GO:0006629">
    <property type="term" value="P:lipid metabolic process"/>
    <property type="evidence" value="ECO:0007669"/>
    <property type="project" value="InterPro"/>
</dbReference>
<dbReference type="Proteomes" id="UP000182045">
    <property type="component" value="Unassembled WGS sequence"/>
</dbReference>
<dbReference type="EMBL" id="LJSG01000002">
    <property type="protein sequence ID" value="KPP95512.1"/>
    <property type="molecule type" value="Genomic_DNA"/>
</dbReference>
<accession>A0A0P7W654</accession>
<name>A0A0P7W654_9RHOB</name>
<dbReference type="Gene3D" id="3.20.20.190">
    <property type="entry name" value="Phosphatidylinositol (PI) phosphodiesterase"/>
    <property type="match status" value="1"/>
</dbReference>
<gene>
    <name evidence="3" type="primary">glpQ-2</name>
    <name evidence="2" type="ORF">Ga0058931_2208</name>
    <name evidence="3" type="ORF">HLUCCA05_02325</name>
</gene>
<reference evidence="2 5" key="2">
    <citation type="submission" date="2016-01" db="EMBL/GenBank/DDBJ databases">
        <authorList>
            <person name="Varghese N."/>
        </authorList>
    </citation>
    <scope>NUCLEOTIDE SEQUENCE [LARGE SCALE GENOMIC DNA]</scope>
    <source>
        <strain evidence="2 5">HL-91</strain>
    </source>
</reference>
<comment type="caution">
    <text evidence="3">The sequence shown here is derived from an EMBL/GenBank/DDBJ whole genome shotgun (WGS) entry which is preliminary data.</text>
</comment>
<sequence length="297" mass="32655">MTLNPFRRPHGAPIVYGHRGARGVLPENTLASFRYLRRTGAQGLEIDVQNAAGQVPVVVHDPFVPMQIARDPDGTWLRAAGPKIRDLTLAQLQAYDVGRLNPDHAYGKAYPDQKPCDGERIPSFEQVLDWAAGESGLILNIEIKSYATRDDLADAPAVLVEALLQTLAQHRLPGEVLVSSFDWRVLDEVRQQAPDLARGYLTYEQPGDHLTVFEGSPWMAGLSLSKHACNLPELIAAQGGQCWCAYHRDLTEARIRHAQDLGLAVNAWTVNTPEDIARMIALGVDGIITDYPTRAIG</sequence>
<dbReference type="SUPFAM" id="SSF51695">
    <property type="entry name" value="PLC-like phosphodiesterases"/>
    <property type="match status" value="1"/>
</dbReference>
<evidence type="ECO:0000313" key="5">
    <source>
        <dbReference type="Proteomes" id="UP000182045"/>
    </source>
</evidence>
<organism evidence="3 4">
    <name type="scientific">Roseibaca calidilacus</name>
    <dbReference type="NCBI Taxonomy" id="1666912"/>
    <lineage>
        <taxon>Bacteria</taxon>
        <taxon>Pseudomonadati</taxon>
        <taxon>Pseudomonadota</taxon>
        <taxon>Alphaproteobacteria</taxon>
        <taxon>Rhodobacterales</taxon>
        <taxon>Paracoccaceae</taxon>
        <taxon>Roseinatronobacter</taxon>
    </lineage>
</organism>
<dbReference type="OrthoDB" id="1854250at2"/>
<keyword evidence="3" id="KW-0378">Hydrolase</keyword>
<dbReference type="EC" id="3.1.4.46" evidence="3"/>
<dbReference type="STRING" id="1666912.Ga0058931_2208"/>
<feature type="domain" description="GP-PDE" evidence="1">
    <location>
        <begin position="13"/>
        <end position="297"/>
    </location>
</feature>